<protein>
    <submittedName>
        <fullName evidence="3">Huntingtin</fullName>
    </submittedName>
</protein>
<accession>A0A0R3T244</accession>
<dbReference type="EMBL" id="UZAE01000334">
    <property type="protein sequence ID" value="VDN96841.1"/>
    <property type="molecule type" value="Genomic_DNA"/>
</dbReference>
<sequence length="116" mass="12824">MPLVRRNTDTYEGCLRDLQAFLKNSNWSLNLVTRIFYEPLKSILTSLADDPSTASTGLGKAAASALTMFKMAKSLVGDLNILSEVSNDIFDSTVHLLNYCLQVGIAMHFIQILINL</sequence>
<keyword evidence="2" id="KW-1185">Reference proteome</keyword>
<name>A0A0R3T244_RODNA</name>
<reference evidence="3" key="1">
    <citation type="submission" date="2017-02" db="UniProtKB">
        <authorList>
            <consortium name="WormBaseParasite"/>
        </authorList>
    </citation>
    <scope>IDENTIFICATION</scope>
</reference>
<organism evidence="3">
    <name type="scientific">Rodentolepis nana</name>
    <name type="common">Dwarf tapeworm</name>
    <name type="synonym">Hymenolepis nana</name>
    <dbReference type="NCBI Taxonomy" id="102285"/>
    <lineage>
        <taxon>Eukaryota</taxon>
        <taxon>Metazoa</taxon>
        <taxon>Spiralia</taxon>
        <taxon>Lophotrochozoa</taxon>
        <taxon>Platyhelminthes</taxon>
        <taxon>Cestoda</taxon>
        <taxon>Eucestoda</taxon>
        <taxon>Cyclophyllidea</taxon>
        <taxon>Hymenolepididae</taxon>
        <taxon>Rodentolepis</taxon>
    </lineage>
</organism>
<dbReference type="OrthoDB" id="546434at2759"/>
<dbReference type="WBParaSite" id="HNAJ_0000098201-mRNA-1">
    <property type="protein sequence ID" value="HNAJ_0000098201-mRNA-1"/>
    <property type="gene ID" value="HNAJ_0000098201"/>
</dbReference>
<dbReference type="AlphaFoldDB" id="A0A0R3T244"/>
<dbReference type="Proteomes" id="UP000278807">
    <property type="component" value="Unassembled WGS sequence"/>
</dbReference>
<dbReference type="STRING" id="102285.A0A0R3T244"/>
<proteinExistence type="predicted"/>
<evidence type="ECO:0000313" key="2">
    <source>
        <dbReference type="Proteomes" id="UP000278807"/>
    </source>
</evidence>
<reference evidence="1 2" key="2">
    <citation type="submission" date="2018-11" db="EMBL/GenBank/DDBJ databases">
        <authorList>
            <consortium name="Pathogen Informatics"/>
        </authorList>
    </citation>
    <scope>NUCLEOTIDE SEQUENCE [LARGE SCALE GENOMIC DNA]</scope>
</reference>
<evidence type="ECO:0000313" key="1">
    <source>
        <dbReference type="EMBL" id="VDN96841.1"/>
    </source>
</evidence>
<evidence type="ECO:0000313" key="3">
    <source>
        <dbReference type="WBParaSite" id="HNAJ_0000098201-mRNA-1"/>
    </source>
</evidence>
<gene>
    <name evidence="1" type="ORF">HNAJ_LOCUS982</name>
</gene>